<sequence>MGFNGWKRIEPSEKSKQFVEGQEVSFMYRKEMRNGKVEVLMANSAVIAIEDIPHQKAQNEKTVINYEELSPADQA</sequence>
<dbReference type="RefSeq" id="WP_209556088.1">
    <property type="nucleotide sequence ID" value="NZ_JAEDXU010000001.1"/>
</dbReference>
<evidence type="ECO:0000313" key="1">
    <source>
        <dbReference type="EMBL" id="MBP1045318.1"/>
    </source>
</evidence>
<evidence type="ECO:0008006" key="3">
    <source>
        <dbReference type="Google" id="ProtNLM"/>
    </source>
</evidence>
<protein>
    <recommendedName>
        <fullName evidence="3">DUF2187 domain-containing protein</fullName>
    </recommendedName>
</protein>
<accession>A0ABS4CFA0</accession>
<reference evidence="1 2" key="1">
    <citation type="submission" date="2020-12" db="EMBL/GenBank/DDBJ databases">
        <title>Vagococcus allomyrinae sp. nov. and Enterococcus lavae sp. nov., isolated from the larvae of Allomyrina dichotoma.</title>
        <authorList>
            <person name="Lee S.D."/>
        </authorList>
    </citation>
    <scope>NUCLEOTIDE SEQUENCE [LARGE SCALE GENOMIC DNA]</scope>
    <source>
        <strain evidence="1 2">BWM-S5</strain>
    </source>
</reference>
<evidence type="ECO:0000313" key="2">
    <source>
        <dbReference type="Proteomes" id="UP000673375"/>
    </source>
</evidence>
<dbReference type="Proteomes" id="UP000673375">
    <property type="component" value="Unassembled WGS sequence"/>
</dbReference>
<dbReference type="EMBL" id="JAEDXU010000001">
    <property type="protein sequence ID" value="MBP1045318.1"/>
    <property type="molecule type" value="Genomic_DNA"/>
</dbReference>
<name>A0ABS4CFA0_9ENTE</name>
<gene>
    <name evidence="1" type="ORF">I6N96_03445</name>
</gene>
<comment type="caution">
    <text evidence="1">The sequence shown here is derived from an EMBL/GenBank/DDBJ whole genome shotgun (WGS) entry which is preliminary data.</text>
</comment>
<proteinExistence type="predicted"/>
<organism evidence="1 2">
    <name type="scientific">Enterococcus larvae</name>
    <dbReference type="NCBI Taxonomy" id="2794352"/>
    <lineage>
        <taxon>Bacteria</taxon>
        <taxon>Bacillati</taxon>
        <taxon>Bacillota</taxon>
        <taxon>Bacilli</taxon>
        <taxon>Lactobacillales</taxon>
        <taxon>Enterococcaceae</taxon>
        <taxon>Enterococcus</taxon>
    </lineage>
</organism>
<keyword evidence="2" id="KW-1185">Reference proteome</keyword>